<dbReference type="OrthoDB" id="2418166at2"/>
<evidence type="ECO:0000313" key="3">
    <source>
        <dbReference type="Proteomes" id="UP000295310"/>
    </source>
</evidence>
<keyword evidence="1" id="KW-0812">Transmembrane</keyword>
<accession>A0A4R6BBC5</accession>
<protein>
    <submittedName>
        <fullName evidence="2">Uncharacterized protein</fullName>
    </submittedName>
</protein>
<sequence length="131" mass="14917">MKRFCYAIVSSLSLYIVLLLLDQLFHTQTALLLLNIDFMIKSAPFIIELGLHVMAGVVLYYMLSILYRYRTLFKAALLVSLIQFIFLYFQLTALAVTDSLVLSASGFIIWLAGHLVYLLIAARLIAIEHRT</sequence>
<feature type="transmembrane region" description="Helical" evidence="1">
    <location>
        <begin position="107"/>
        <end position="126"/>
    </location>
</feature>
<comment type="caution">
    <text evidence="2">The sequence shown here is derived from an EMBL/GenBank/DDBJ whole genome shotgun (WGS) entry which is preliminary data.</text>
</comment>
<dbReference type="EMBL" id="SCWA01000018">
    <property type="protein sequence ID" value="TDL94279.1"/>
    <property type="molecule type" value="Genomic_DNA"/>
</dbReference>
<feature type="transmembrane region" description="Helical" evidence="1">
    <location>
        <begin position="75"/>
        <end position="95"/>
    </location>
</feature>
<dbReference type="Proteomes" id="UP000295310">
    <property type="component" value="Unassembled WGS sequence"/>
</dbReference>
<evidence type="ECO:0000256" key="1">
    <source>
        <dbReference type="SAM" id="Phobius"/>
    </source>
</evidence>
<keyword evidence="1" id="KW-0472">Membrane</keyword>
<keyword evidence="3" id="KW-1185">Reference proteome</keyword>
<dbReference type="RefSeq" id="WP_133432546.1">
    <property type="nucleotide sequence ID" value="NZ_SCWA01000018.1"/>
</dbReference>
<keyword evidence="1" id="KW-1133">Transmembrane helix</keyword>
<feature type="transmembrane region" description="Helical" evidence="1">
    <location>
        <begin position="7"/>
        <end position="25"/>
    </location>
</feature>
<evidence type="ECO:0000313" key="2">
    <source>
        <dbReference type="EMBL" id="TDL94279.1"/>
    </source>
</evidence>
<organism evidence="2 3">
    <name type="scientific">Macrococcus brunensis</name>
    <dbReference type="NCBI Taxonomy" id="198483"/>
    <lineage>
        <taxon>Bacteria</taxon>
        <taxon>Bacillati</taxon>
        <taxon>Bacillota</taxon>
        <taxon>Bacilli</taxon>
        <taxon>Bacillales</taxon>
        <taxon>Staphylococcaceae</taxon>
        <taxon>Macrococcus</taxon>
    </lineage>
</organism>
<proteinExistence type="predicted"/>
<gene>
    <name evidence="2" type="ORF">ERX27_09210</name>
</gene>
<name>A0A4R6BBC5_9STAP</name>
<dbReference type="AlphaFoldDB" id="A0A4R6BBC5"/>
<feature type="transmembrane region" description="Helical" evidence="1">
    <location>
        <begin position="45"/>
        <end position="63"/>
    </location>
</feature>
<reference evidence="2 3" key="1">
    <citation type="submission" date="2019-01" db="EMBL/GenBank/DDBJ databases">
        <title>Draft genome sequences of the type strains of six Macrococcus species.</title>
        <authorList>
            <person name="Mazhar S."/>
            <person name="Altermann E."/>
            <person name="Hill C."/>
            <person name="Mcauliffe O."/>
        </authorList>
    </citation>
    <scope>NUCLEOTIDE SEQUENCE [LARGE SCALE GENOMIC DNA]</scope>
    <source>
        <strain evidence="2 3">CCM4811</strain>
    </source>
</reference>